<dbReference type="EMBL" id="VFLP01000021">
    <property type="protein sequence ID" value="TRX94581.1"/>
    <property type="molecule type" value="Genomic_DNA"/>
</dbReference>
<dbReference type="AlphaFoldDB" id="A0A553I307"/>
<name>A0A553I307_9PEZI</name>
<keyword evidence="2" id="KW-1185">Reference proteome</keyword>
<organism evidence="1 2">
    <name type="scientific">Xylaria flabelliformis</name>
    <dbReference type="NCBI Taxonomy" id="2512241"/>
    <lineage>
        <taxon>Eukaryota</taxon>
        <taxon>Fungi</taxon>
        <taxon>Dikarya</taxon>
        <taxon>Ascomycota</taxon>
        <taxon>Pezizomycotina</taxon>
        <taxon>Sordariomycetes</taxon>
        <taxon>Xylariomycetidae</taxon>
        <taxon>Xylariales</taxon>
        <taxon>Xylariaceae</taxon>
        <taxon>Xylaria</taxon>
    </lineage>
</organism>
<dbReference type="Proteomes" id="UP000319160">
    <property type="component" value="Unassembled WGS sequence"/>
</dbReference>
<evidence type="ECO:0000313" key="1">
    <source>
        <dbReference type="EMBL" id="TRX94581.1"/>
    </source>
</evidence>
<reference evidence="2" key="1">
    <citation type="submission" date="2019-06" db="EMBL/GenBank/DDBJ databases">
        <title>Draft genome sequence of the griseofulvin-producing fungus Xylaria cubensis strain G536.</title>
        <authorList>
            <person name="Mead M.E."/>
            <person name="Raja H.A."/>
            <person name="Steenwyk J.L."/>
            <person name="Knowles S.L."/>
            <person name="Oberlies N.H."/>
            <person name="Rokas A."/>
        </authorList>
    </citation>
    <scope>NUCLEOTIDE SEQUENCE [LARGE SCALE GENOMIC DNA]</scope>
    <source>
        <strain evidence="2">G536</strain>
    </source>
</reference>
<accession>A0A553I307</accession>
<evidence type="ECO:0000313" key="2">
    <source>
        <dbReference type="Proteomes" id="UP000319160"/>
    </source>
</evidence>
<protein>
    <submittedName>
        <fullName evidence="1">Uncharacterized protein</fullName>
    </submittedName>
</protein>
<sequence>MAGKEVIGNNTKTPRASVDVDLLGIGAWTYDDELKNTALEKKDIKGTKLGVKESQEGKSHHGGKDPTVSPDIYFTAILHPFY</sequence>
<proteinExistence type="predicted"/>
<gene>
    <name evidence="1" type="ORF">FHL15_004533</name>
</gene>
<comment type="caution">
    <text evidence="1">The sequence shown here is derived from an EMBL/GenBank/DDBJ whole genome shotgun (WGS) entry which is preliminary data.</text>
</comment>